<accession>A0ABZ0W4L7</accession>
<dbReference type="InterPro" id="IPR018060">
    <property type="entry name" value="HTH_AraC"/>
</dbReference>
<dbReference type="SUPFAM" id="SSF46689">
    <property type="entry name" value="Homeodomain-like"/>
    <property type="match status" value="1"/>
</dbReference>
<dbReference type="RefSeq" id="WP_114790932.1">
    <property type="nucleotide sequence ID" value="NZ_CP139960.1"/>
</dbReference>
<dbReference type="PROSITE" id="PS01124">
    <property type="entry name" value="HTH_ARAC_FAMILY_2"/>
    <property type="match status" value="1"/>
</dbReference>
<reference evidence="5 6" key="1">
    <citation type="submission" date="2023-12" db="EMBL/GenBank/DDBJ databases">
        <title>Genome sequencing and assembly of bacterial species from a model synthetic community.</title>
        <authorList>
            <person name="Hogle S.L."/>
        </authorList>
    </citation>
    <scope>NUCLEOTIDE SEQUENCE [LARGE SCALE GENOMIC DNA]</scope>
    <source>
        <strain evidence="5 6">HAMBI_3031</strain>
    </source>
</reference>
<organism evidence="5 6">
    <name type="scientific">Niabella yanshanensis</name>
    <dbReference type="NCBI Taxonomy" id="577386"/>
    <lineage>
        <taxon>Bacteria</taxon>
        <taxon>Pseudomonadati</taxon>
        <taxon>Bacteroidota</taxon>
        <taxon>Chitinophagia</taxon>
        <taxon>Chitinophagales</taxon>
        <taxon>Chitinophagaceae</taxon>
        <taxon>Niabella</taxon>
    </lineage>
</organism>
<evidence type="ECO:0000259" key="4">
    <source>
        <dbReference type="PROSITE" id="PS01124"/>
    </source>
</evidence>
<evidence type="ECO:0000256" key="3">
    <source>
        <dbReference type="ARBA" id="ARBA00023163"/>
    </source>
</evidence>
<keyword evidence="1" id="KW-0805">Transcription regulation</keyword>
<dbReference type="InterPro" id="IPR009057">
    <property type="entry name" value="Homeodomain-like_sf"/>
</dbReference>
<keyword evidence="2" id="KW-0238">DNA-binding</keyword>
<dbReference type="Pfam" id="PF12833">
    <property type="entry name" value="HTH_18"/>
    <property type="match status" value="1"/>
</dbReference>
<dbReference type="Proteomes" id="UP001325680">
    <property type="component" value="Chromosome"/>
</dbReference>
<keyword evidence="6" id="KW-1185">Reference proteome</keyword>
<evidence type="ECO:0000313" key="6">
    <source>
        <dbReference type="Proteomes" id="UP001325680"/>
    </source>
</evidence>
<feature type="domain" description="HTH araC/xylS-type" evidence="4">
    <location>
        <begin position="187"/>
        <end position="285"/>
    </location>
</feature>
<sequence length="286" mass="32845">MGTKSDTIPVYTVDVFSTNKSFFWMGELSGIGEQYPHLLLPHKPMFYALIHVQEPGGHIIIDNEMICLNPLNVICIKPGSIVQVDINSRPRGYLICFAESFFSLRYNSNVLQQFGFLNSEVPPGLNLQRNNASKWYSLMALMFDEYTTQGSAQVLRSYLNIILNELDRCNKIAVVVDQVGVRLDKVLRFEKMVEEHYCEWKTPAAYAAKLYITTNYLNKLCQAYRNITAGELIRKRIVLEAQRLLHYTHLSVGEIADQLGFESLSYFVTFFKKNTGVTPETFRKNR</sequence>
<evidence type="ECO:0000256" key="1">
    <source>
        <dbReference type="ARBA" id="ARBA00023015"/>
    </source>
</evidence>
<gene>
    <name evidence="5" type="ORF">U0035_21215</name>
</gene>
<dbReference type="PRINTS" id="PR00032">
    <property type="entry name" value="HTHARAC"/>
</dbReference>
<dbReference type="SMART" id="SM00342">
    <property type="entry name" value="HTH_ARAC"/>
    <property type="match status" value="1"/>
</dbReference>
<dbReference type="EMBL" id="CP139960">
    <property type="protein sequence ID" value="WQD38193.1"/>
    <property type="molecule type" value="Genomic_DNA"/>
</dbReference>
<dbReference type="Gene3D" id="1.10.10.60">
    <property type="entry name" value="Homeodomain-like"/>
    <property type="match status" value="1"/>
</dbReference>
<evidence type="ECO:0000256" key="2">
    <source>
        <dbReference type="ARBA" id="ARBA00023125"/>
    </source>
</evidence>
<keyword evidence="3" id="KW-0804">Transcription</keyword>
<protein>
    <submittedName>
        <fullName evidence="5">Helix-turn-helix domain-containing protein</fullName>
    </submittedName>
</protein>
<proteinExistence type="predicted"/>
<dbReference type="PANTHER" id="PTHR43280:SF32">
    <property type="entry name" value="TRANSCRIPTIONAL REGULATORY PROTEIN"/>
    <property type="match status" value="1"/>
</dbReference>
<dbReference type="InterPro" id="IPR020449">
    <property type="entry name" value="Tscrpt_reg_AraC-type_HTH"/>
</dbReference>
<dbReference type="PANTHER" id="PTHR43280">
    <property type="entry name" value="ARAC-FAMILY TRANSCRIPTIONAL REGULATOR"/>
    <property type="match status" value="1"/>
</dbReference>
<name>A0ABZ0W4L7_9BACT</name>
<evidence type="ECO:0000313" key="5">
    <source>
        <dbReference type="EMBL" id="WQD38193.1"/>
    </source>
</evidence>